<feature type="region of interest" description="Disordered" evidence="1">
    <location>
        <begin position="130"/>
        <end position="151"/>
    </location>
</feature>
<organism evidence="2 3">
    <name type="scientific">Rhamnella rubrinervis</name>
    <dbReference type="NCBI Taxonomy" id="2594499"/>
    <lineage>
        <taxon>Eukaryota</taxon>
        <taxon>Viridiplantae</taxon>
        <taxon>Streptophyta</taxon>
        <taxon>Embryophyta</taxon>
        <taxon>Tracheophyta</taxon>
        <taxon>Spermatophyta</taxon>
        <taxon>Magnoliopsida</taxon>
        <taxon>eudicotyledons</taxon>
        <taxon>Gunneridae</taxon>
        <taxon>Pentapetalae</taxon>
        <taxon>rosids</taxon>
        <taxon>fabids</taxon>
        <taxon>Rosales</taxon>
        <taxon>Rhamnaceae</taxon>
        <taxon>rhamnoid group</taxon>
        <taxon>Rhamneae</taxon>
        <taxon>Rhamnella</taxon>
    </lineage>
</organism>
<name>A0A8K0MKV4_9ROSA</name>
<dbReference type="Proteomes" id="UP000796880">
    <property type="component" value="Unassembled WGS sequence"/>
</dbReference>
<dbReference type="OrthoDB" id="762052at2759"/>
<comment type="caution">
    <text evidence="2">The sequence shown here is derived from an EMBL/GenBank/DDBJ whole genome shotgun (WGS) entry which is preliminary data.</text>
</comment>
<protein>
    <submittedName>
        <fullName evidence="2">Uncharacterized protein</fullName>
    </submittedName>
</protein>
<proteinExistence type="predicted"/>
<sequence length="262" mass="29464">MASPIPYPVVDDKDLDDAALWAVIDSAAASHSSNKFCKPLAIKLPKFQSQSPISNPSPPPSKLQKISCCDSDSKVSAEDSWPFRPPRKITRTCASDPNDTSPLVVYRNVQRSPSTPGYFSPEAYLSPGIKRFSSPESSPRSEEEKSGTHSLSGGFPSVSLFKEYQNAAMAILEKTDYTMISGNPFIKKSGWRKISFYFNLSFEIKDKSIEFDENRNVQRAEFVVRAYMQYDFSFWKLIYNVVIVPFTFGLYQVTTLTVDLKD</sequence>
<evidence type="ECO:0000313" key="3">
    <source>
        <dbReference type="Proteomes" id="UP000796880"/>
    </source>
</evidence>
<evidence type="ECO:0000256" key="1">
    <source>
        <dbReference type="SAM" id="MobiDB-lite"/>
    </source>
</evidence>
<gene>
    <name evidence="2" type="ORF">FNV43_RR09968</name>
</gene>
<reference evidence="2" key="1">
    <citation type="submission" date="2020-03" db="EMBL/GenBank/DDBJ databases">
        <title>A high-quality chromosome-level genome assembly of a woody plant with both climbing and erect habits, Rhamnella rubrinervis.</title>
        <authorList>
            <person name="Lu Z."/>
            <person name="Yang Y."/>
            <person name="Zhu X."/>
            <person name="Sun Y."/>
        </authorList>
    </citation>
    <scope>NUCLEOTIDE SEQUENCE</scope>
    <source>
        <strain evidence="2">BYM</strain>
        <tissue evidence="2">Leaf</tissue>
    </source>
</reference>
<dbReference type="AlphaFoldDB" id="A0A8K0MKV4"/>
<evidence type="ECO:0000313" key="2">
    <source>
        <dbReference type="EMBL" id="KAF3449240.1"/>
    </source>
</evidence>
<dbReference type="EMBL" id="VOIH02000004">
    <property type="protein sequence ID" value="KAF3449240.1"/>
    <property type="molecule type" value="Genomic_DNA"/>
</dbReference>
<dbReference type="PANTHER" id="PTHR37731">
    <property type="entry name" value="PEPTIDE TRANSPORTER FAMILY PROTEIN"/>
    <property type="match status" value="1"/>
</dbReference>
<dbReference type="PANTHER" id="PTHR37731:SF1">
    <property type="entry name" value="PEPTIDE TRANSPORTER FAMILY PROTEIN"/>
    <property type="match status" value="1"/>
</dbReference>
<feature type="region of interest" description="Disordered" evidence="1">
    <location>
        <begin position="48"/>
        <end position="96"/>
    </location>
</feature>
<accession>A0A8K0MKV4</accession>
<keyword evidence="3" id="KW-1185">Reference proteome</keyword>